<sequence length="327" mass="34034">MSTPGETPNPYGPPQPPQPPQQSPTPSAPPSPPQGPGQGPEQGPGQSQPQSTPSGPYGQVPPQAQPPQHNPYAQPTMPSVPLGGGYGPMGAPGTPPGMPPMGPGGGAGGGGKGWLWGLGGAVVASAVWAGVLFATGGSDGNEAEADLAGYRYMTNLCGSTDSQSFEDSGYEQRSGSSSNPQHSSSESPALDSMTCNIDFEPSGASTSDYSSVWLYTTASLHKKTDPGPEFEAQYRSYEDQKTSTYSYEVSPVRGLGEEAYVVRQESKSSTSNTGAYVILAVRDGWMTYQSTWSEYVSTSSSASAKTPEEATEMLKKSAKATLEKMKE</sequence>
<dbReference type="EMBL" id="BAAAIH010000052">
    <property type="protein sequence ID" value="GAA1292906.1"/>
    <property type="molecule type" value="Genomic_DNA"/>
</dbReference>
<feature type="region of interest" description="Disordered" evidence="1">
    <location>
        <begin position="1"/>
        <end position="106"/>
    </location>
</feature>
<feature type="region of interest" description="Disordered" evidence="1">
    <location>
        <begin position="162"/>
        <end position="197"/>
    </location>
</feature>
<comment type="caution">
    <text evidence="2">The sequence shown here is derived from an EMBL/GenBank/DDBJ whole genome shotgun (WGS) entry which is preliminary data.</text>
</comment>
<evidence type="ECO:0000313" key="2">
    <source>
        <dbReference type="EMBL" id="GAA1292906.1"/>
    </source>
</evidence>
<feature type="compositionally biased region" description="Pro residues" evidence="1">
    <location>
        <begin position="10"/>
        <end position="35"/>
    </location>
</feature>
<proteinExistence type="predicted"/>
<evidence type="ECO:0000256" key="1">
    <source>
        <dbReference type="SAM" id="MobiDB-lite"/>
    </source>
</evidence>
<gene>
    <name evidence="2" type="ORF">GCM10009579_68090</name>
</gene>
<feature type="compositionally biased region" description="Basic and acidic residues" evidence="1">
    <location>
        <begin position="306"/>
        <end position="327"/>
    </location>
</feature>
<protein>
    <submittedName>
        <fullName evidence="2">Uncharacterized protein</fullName>
    </submittedName>
</protein>
<feature type="compositionally biased region" description="Low complexity" evidence="1">
    <location>
        <begin position="43"/>
        <end position="58"/>
    </location>
</feature>
<dbReference type="Proteomes" id="UP001500282">
    <property type="component" value="Unassembled WGS sequence"/>
</dbReference>
<evidence type="ECO:0000313" key="3">
    <source>
        <dbReference type="Proteomes" id="UP001500282"/>
    </source>
</evidence>
<feature type="region of interest" description="Disordered" evidence="1">
    <location>
        <begin position="299"/>
        <end position="327"/>
    </location>
</feature>
<feature type="compositionally biased region" description="Pro residues" evidence="1">
    <location>
        <begin position="93"/>
        <end position="102"/>
    </location>
</feature>
<name>A0ABN1XFV3_9ACTN</name>
<accession>A0ABN1XFV3</accession>
<keyword evidence="3" id="KW-1185">Reference proteome</keyword>
<organism evidence="2 3">
    <name type="scientific">Streptomyces javensis</name>
    <dbReference type="NCBI Taxonomy" id="114698"/>
    <lineage>
        <taxon>Bacteria</taxon>
        <taxon>Bacillati</taxon>
        <taxon>Actinomycetota</taxon>
        <taxon>Actinomycetes</taxon>
        <taxon>Kitasatosporales</taxon>
        <taxon>Streptomycetaceae</taxon>
        <taxon>Streptomyces</taxon>
        <taxon>Streptomyces violaceusniger group</taxon>
    </lineage>
</organism>
<reference evidence="2 3" key="1">
    <citation type="journal article" date="2019" name="Int. J. Syst. Evol. Microbiol.">
        <title>The Global Catalogue of Microorganisms (GCM) 10K type strain sequencing project: providing services to taxonomists for standard genome sequencing and annotation.</title>
        <authorList>
            <consortium name="The Broad Institute Genomics Platform"/>
            <consortium name="The Broad Institute Genome Sequencing Center for Infectious Disease"/>
            <person name="Wu L."/>
            <person name="Ma J."/>
        </authorList>
    </citation>
    <scope>NUCLEOTIDE SEQUENCE [LARGE SCALE GENOMIC DNA]</scope>
    <source>
        <strain evidence="2 3">JCM 11448</strain>
    </source>
</reference>
<feature type="compositionally biased region" description="Low complexity" evidence="1">
    <location>
        <begin position="174"/>
        <end position="187"/>
    </location>
</feature>